<organism evidence="8 9">
    <name type="scientific">Exiguobacterium chiriqhucha RW-2</name>
    <dbReference type="NCBI Taxonomy" id="1345023"/>
    <lineage>
        <taxon>Bacteria</taxon>
        <taxon>Bacillati</taxon>
        <taxon>Bacillota</taxon>
        <taxon>Bacilli</taxon>
        <taxon>Bacillales</taxon>
        <taxon>Bacillales Family XII. Incertae Sedis</taxon>
        <taxon>Exiguobacterium</taxon>
    </lineage>
</organism>
<dbReference type="GO" id="GO:0019154">
    <property type="term" value="F:glycolate dehydrogenase activity"/>
    <property type="evidence" value="ECO:0007669"/>
    <property type="project" value="UniProtKB-EC"/>
</dbReference>
<dbReference type="InterPro" id="IPR009051">
    <property type="entry name" value="Helical_ferredxn"/>
</dbReference>
<feature type="domain" description="4Fe-4S ferredoxin-type" evidence="7">
    <location>
        <begin position="11"/>
        <end position="43"/>
    </location>
</feature>
<dbReference type="InterPro" id="IPR004017">
    <property type="entry name" value="Cys_rich_dom"/>
</dbReference>
<evidence type="ECO:0000259" key="7">
    <source>
        <dbReference type="PROSITE" id="PS51379"/>
    </source>
</evidence>
<dbReference type="EMBL" id="ATCL01000014">
    <property type="protein sequence ID" value="ERG67567.1"/>
    <property type="molecule type" value="Genomic_DNA"/>
</dbReference>
<reference evidence="8 9" key="1">
    <citation type="journal article" date="2013" name="Genome Announc.">
        <title>Draft Genome Sequence of Exiguobacterium pavilionensis Strain RW-2, with Wide Thermal, Salinity, and pH Tolerance, Isolated from Modern Freshwater Microbialites.</title>
        <authorList>
            <person name="White R.A.III."/>
            <person name="Grassa C.J."/>
            <person name="Suttle C.A."/>
        </authorList>
    </citation>
    <scope>NUCLEOTIDE SEQUENCE [LARGE SCALE GENOMIC DNA]</scope>
    <source>
        <strain evidence="8 9">RW-2</strain>
    </source>
</reference>
<dbReference type="Proteomes" id="UP000016464">
    <property type="component" value="Unassembled WGS sequence"/>
</dbReference>
<keyword evidence="1 6" id="KW-0004">4Fe-4S</keyword>
<dbReference type="PANTHER" id="PTHR32479">
    <property type="entry name" value="GLYCOLATE OXIDASE IRON-SULFUR SUBUNIT"/>
    <property type="match status" value="1"/>
</dbReference>
<sequence length="443" mass="48874">MKQTPELATRMTEKLDYEEMLGCMRCGFCLPTCPTYIRSKDESASPRGRIAIMKGVVDGLIEPDEGVEKTLNECLGCLACEPACPAGVRYSVLLEDARAAITEHKRATGQMPVRERLVRKVVFDGLFLNKAKMETATGFLRFYQQSGVQTLTHKLRILDWFPDQLQKMETILPTVPPKTERRRRPERIPATGATTARVAFFSGCLMDTMFYETNANTIKLLQAAGCDIVIPKTQQCCGALHGHAGEQTGAITLAKQNIAAFEAEDVDYIITNAGGCGAFLVGYDHLLKHDPEWAERAERFTAKIKDFASILIEVGFLDRVPLSLPEQLITYQDSCHLRNVQKGALAPRVLLQAIEGAVYIEQKHADHCCGSAGVYNLLQPVIANDILEMKMGHVNATAAQTIVTSNPGCHMQMQLGIQEHGTDSMRAVHLADLLVEAMDNHAN</sequence>
<dbReference type="GO" id="GO:0046872">
    <property type="term" value="F:metal ion binding"/>
    <property type="evidence" value="ECO:0007669"/>
    <property type="project" value="UniProtKB-UniRule"/>
</dbReference>
<accession>U1LYY2</accession>
<dbReference type="PROSITE" id="PS51379">
    <property type="entry name" value="4FE4S_FER_2"/>
    <property type="match status" value="2"/>
</dbReference>
<dbReference type="RefSeq" id="WP_021066130.1">
    <property type="nucleotide sequence ID" value="NZ_ATCL01000014.1"/>
</dbReference>
<evidence type="ECO:0000256" key="5">
    <source>
        <dbReference type="ARBA" id="ARBA00023014"/>
    </source>
</evidence>
<evidence type="ECO:0000313" key="8">
    <source>
        <dbReference type="EMBL" id="ERG67567.1"/>
    </source>
</evidence>
<keyword evidence="6" id="KW-0813">Transport</keyword>
<evidence type="ECO:0000256" key="6">
    <source>
        <dbReference type="PIRNR" id="PIRNR000139"/>
    </source>
</evidence>
<dbReference type="AlphaFoldDB" id="U1LYY2"/>
<comment type="catalytic activity">
    <reaction evidence="6">
        <text>(R)-lactate + A = pyruvate + AH2</text>
        <dbReference type="Rhea" id="RHEA:15089"/>
        <dbReference type="ChEBI" id="CHEBI:13193"/>
        <dbReference type="ChEBI" id="CHEBI:15361"/>
        <dbReference type="ChEBI" id="CHEBI:16004"/>
        <dbReference type="ChEBI" id="CHEBI:17499"/>
    </reaction>
</comment>
<dbReference type="PIRSF" id="PIRSF000139">
    <property type="entry name" value="Glc_ox_4Fe-4S"/>
    <property type="match status" value="1"/>
</dbReference>
<evidence type="ECO:0000313" key="9">
    <source>
        <dbReference type="Proteomes" id="UP000016464"/>
    </source>
</evidence>
<feature type="domain" description="4Fe-4S ferredoxin-type" evidence="7">
    <location>
        <begin position="65"/>
        <end position="95"/>
    </location>
</feature>
<comment type="caution">
    <text evidence="8">The sequence shown here is derived from an EMBL/GenBank/DDBJ whole genome shotgun (WGS) entry which is preliminary data.</text>
</comment>
<dbReference type="InterPro" id="IPR012257">
    <property type="entry name" value="Glc_ox_4Fe-4S"/>
</dbReference>
<comment type="function">
    <text evidence="6">Component of a complex that catalyzes the oxidation of glycolate to glyoxylate.</text>
</comment>
<dbReference type="PATRIC" id="fig|1345023.5.peg.970"/>
<evidence type="ECO:0000256" key="1">
    <source>
        <dbReference type="ARBA" id="ARBA00022485"/>
    </source>
</evidence>
<dbReference type="EC" id="1.1.99.14" evidence="6"/>
<evidence type="ECO:0000256" key="2">
    <source>
        <dbReference type="ARBA" id="ARBA00022723"/>
    </source>
</evidence>
<evidence type="ECO:0000256" key="3">
    <source>
        <dbReference type="ARBA" id="ARBA00022737"/>
    </source>
</evidence>
<proteinExistence type="predicted"/>
<protein>
    <recommendedName>
        <fullName evidence="6">Glycolate oxidase iron-sulfur subunit</fullName>
        <ecNumber evidence="6">1.1.99.14</ecNumber>
    </recommendedName>
</protein>
<gene>
    <name evidence="8" type="ORF">M467_09780</name>
</gene>
<dbReference type="InterPro" id="IPR017896">
    <property type="entry name" value="4Fe4S_Fe-S-bd"/>
</dbReference>
<keyword evidence="2 6" id="KW-0479">Metal-binding</keyword>
<comment type="cofactor">
    <cofactor evidence="6">
        <name>[4Fe-4S] cluster</name>
        <dbReference type="ChEBI" id="CHEBI:49883"/>
    </cofactor>
    <text evidence="6">Binds 2 [4Fe-4S] clusters.</text>
</comment>
<keyword evidence="4 6" id="KW-0408">Iron</keyword>
<dbReference type="InterPro" id="IPR017900">
    <property type="entry name" value="4Fe4S_Fe_S_CS"/>
</dbReference>
<dbReference type="GO" id="GO:0051539">
    <property type="term" value="F:4 iron, 4 sulfur cluster binding"/>
    <property type="evidence" value="ECO:0007669"/>
    <property type="project" value="UniProtKB-UniRule"/>
</dbReference>
<dbReference type="Gene3D" id="1.10.1060.10">
    <property type="entry name" value="Alpha-helical ferredoxin"/>
    <property type="match status" value="1"/>
</dbReference>
<dbReference type="Pfam" id="PF02754">
    <property type="entry name" value="CCG"/>
    <property type="match status" value="2"/>
</dbReference>
<dbReference type="eggNOG" id="COG0247">
    <property type="taxonomic scope" value="Bacteria"/>
</dbReference>
<dbReference type="PROSITE" id="PS00198">
    <property type="entry name" value="4FE4S_FER_1"/>
    <property type="match status" value="1"/>
</dbReference>
<dbReference type="STRING" id="1385984.GCA_000702565_00432"/>
<name>U1LYY2_9BACL</name>
<comment type="catalytic activity">
    <reaction evidence="6">
        <text>glycolate + A = glyoxylate + AH2</text>
        <dbReference type="Rhea" id="RHEA:21264"/>
        <dbReference type="ChEBI" id="CHEBI:13193"/>
        <dbReference type="ChEBI" id="CHEBI:17499"/>
        <dbReference type="ChEBI" id="CHEBI:29805"/>
        <dbReference type="ChEBI" id="CHEBI:36655"/>
        <dbReference type="EC" id="1.1.99.14"/>
    </reaction>
</comment>
<evidence type="ECO:0000256" key="4">
    <source>
        <dbReference type="ARBA" id="ARBA00023004"/>
    </source>
</evidence>
<keyword evidence="6" id="KW-0249">Electron transport</keyword>
<keyword evidence="3" id="KW-0677">Repeat</keyword>
<dbReference type="PANTHER" id="PTHR32479:SF17">
    <property type="entry name" value="GLYCOLATE OXIDASE IRON-SULFUR SUBUNIT"/>
    <property type="match status" value="1"/>
</dbReference>
<keyword evidence="9" id="KW-1185">Reference proteome</keyword>
<keyword evidence="5 6" id="KW-0411">Iron-sulfur</keyword>
<dbReference type="SUPFAM" id="SSF54862">
    <property type="entry name" value="4Fe-4S ferredoxins"/>
    <property type="match status" value="1"/>
</dbReference>
<dbReference type="Pfam" id="PF13183">
    <property type="entry name" value="Fer4_8"/>
    <property type="match status" value="1"/>
</dbReference>